<dbReference type="InterPro" id="IPR036388">
    <property type="entry name" value="WH-like_DNA-bd_sf"/>
</dbReference>
<dbReference type="CDD" id="cd06170">
    <property type="entry name" value="LuxR_C_like"/>
    <property type="match status" value="1"/>
</dbReference>
<dbReference type="SUPFAM" id="SSF46894">
    <property type="entry name" value="C-terminal effector domain of the bipartite response regulators"/>
    <property type="match status" value="1"/>
</dbReference>
<dbReference type="PANTHER" id="PTHR43214:SF38">
    <property type="entry name" value="NITRATE_NITRITE RESPONSE REGULATOR PROTEIN NARL"/>
    <property type="match status" value="1"/>
</dbReference>
<dbReference type="PANTHER" id="PTHR43214">
    <property type="entry name" value="TWO-COMPONENT RESPONSE REGULATOR"/>
    <property type="match status" value="1"/>
</dbReference>
<dbReference type="Gene3D" id="1.10.10.10">
    <property type="entry name" value="Winged helix-like DNA-binding domain superfamily/Winged helix DNA-binding domain"/>
    <property type="match status" value="1"/>
</dbReference>
<evidence type="ECO:0000259" key="4">
    <source>
        <dbReference type="PROSITE" id="PS50113"/>
    </source>
</evidence>
<dbReference type="Pfam" id="PF13426">
    <property type="entry name" value="PAS_9"/>
    <property type="match status" value="1"/>
</dbReference>
<dbReference type="InterPro" id="IPR000014">
    <property type="entry name" value="PAS"/>
</dbReference>
<dbReference type="PROSITE" id="PS50113">
    <property type="entry name" value="PAC"/>
    <property type="match status" value="1"/>
</dbReference>
<reference evidence="5" key="1">
    <citation type="submission" date="2022-05" db="EMBL/GenBank/DDBJ databases">
        <authorList>
            <person name="Pankratov T."/>
        </authorList>
    </citation>
    <scope>NUCLEOTIDE SEQUENCE</scope>
    <source>
        <strain evidence="5">BP6-180914</strain>
    </source>
</reference>
<dbReference type="SMART" id="SM00086">
    <property type="entry name" value="PAC"/>
    <property type="match status" value="2"/>
</dbReference>
<comment type="caution">
    <text evidence="5">The sequence shown here is derived from an EMBL/GenBank/DDBJ whole genome shotgun (WGS) entry which is preliminary data.</text>
</comment>
<dbReference type="PRINTS" id="PR00038">
    <property type="entry name" value="HTHLUXR"/>
</dbReference>
<dbReference type="InterPro" id="IPR013656">
    <property type="entry name" value="PAS_4"/>
</dbReference>
<evidence type="ECO:0000313" key="6">
    <source>
        <dbReference type="Proteomes" id="UP001165667"/>
    </source>
</evidence>
<dbReference type="InterPro" id="IPR000700">
    <property type="entry name" value="PAS-assoc_C"/>
</dbReference>
<keyword evidence="6" id="KW-1185">Reference proteome</keyword>
<dbReference type="InterPro" id="IPR016032">
    <property type="entry name" value="Sig_transdc_resp-reg_C-effctor"/>
</dbReference>
<dbReference type="GO" id="GO:0003677">
    <property type="term" value="F:DNA binding"/>
    <property type="evidence" value="ECO:0007669"/>
    <property type="project" value="UniProtKB-KW"/>
</dbReference>
<evidence type="ECO:0000259" key="3">
    <source>
        <dbReference type="PROSITE" id="PS50112"/>
    </source>
</evidence>
<feature type="domain" description="PAS" evidence="3">
    <location>
        <begin position="135"/>
        <end position="182"/>
    </location>
</feature>
<dbReference type="Pfam" id="PF13188">
    <property type="entry name" value="PAS_8"/>
    <property type="match status" value="1"/>
</dbReference>
<feature type="domain" description="PAC" evidence="4">
    <location>
        <begin position="334"/>
        <end position="384"/>
    </location>
</feature>
<dbReference type="Proteomes" id="UP001165667">
    <property type="component" value="Unassembled WGS sequence"/>
</dbReference>
<evidence type="ECO:0000313" key="5">
    <source>
        <dbReference type="EMBL" id="MCW6509429.1"/>
    </source>
</evidence>
<dbReference type="InterPro" id="IPR039420">
    <property type="entry name" value="WalR-like"/>
</dbReference>
<evidence type="ECO:0000256" key="1">
    <source>
        <dbReference type="ARBA" id="ARBA00023125"/>
    </source>
</evidence>
<dbReference type="NCBIfam" id="TIGR00229">
    <property type="entry name" value="sensory_box"/>
    <property type="match status" value="2"/>
</dbReference>
<organism evidence="5 6">
    <name type="scientific">Lichenifustis flavocetrariae</name>
    <dbReference type="NCBI Taxonomy" id="2949735"/>
    <lineage>
        <taxon>Bacteria</taxon>
        <taxon>Pseudomonadati</taxon>
        <taxon>Pseudomonadota</taxon>
        <taxon>Alphaproteobacteria</taxon>
        <taxon>Hyphomicrobiales</taxon>
        <taxon>Lichenihabitantaceae</taxon>
        <taxon>Lichenifustis</taxon>
    </lineage>
</organism>
<proteinExistence type="predicted"/>
<dbReference type="SMART" id="SM00421">
    <property type="entry name" value="HTH_LUXR"/>
    <property type="match status" value="1"/>
</dbReference>
<dbReference type="SMART" id="SM00091">
    <property type="entry name" value="PAS"/>
    <property type="match status" value="3"/>
</dbReference>
<dbReference type="Pfam" id="PF00196">
    <property type="entry name" value="GerE"/>
    <property type="match status" value="1"/>
</dbReference>
<feature type="domain" description="HTH luxR-type" evidence="2">
    <location>
        <begin position="414"/>
        <end position="479"/>
    </location>
</feature>
<dbReference type="RefSeq" id="WP_282585791.1">
    <property type="nucleotide sequence ID" value="NZ_JAMOIM010000009.1"/>
</dbReference>
<name>A0AA41YWJ3_9HYPH</name>
<evidence type="ECO:0000259" key="2">
    <source>
        <dbReference type="PROSITE" id="PS50043"/>
    </source>
</evidence>
<dbReference type="Pfam" id="PF08448">
    <property type="entry name" value="PAS_4"/>
    <property type="match status" value="1"/>
</dbReference>
<dbReference type="SUPFAM" id="SSF55785">
    <property type="entry name" value="PYP-like sensor domain (PAS domain)"/>
    <property type="match status" value="3"/>
</dbReference>
<dbReference type="Gene3D" id="3.30.450.20">
    <property type="entry name" value="PAS domain"/>
    <property type="match status" value="3"/>
</dbReference>
<dbReference type="AlphaFoldDB" id="A0AA41YWJ3"/>
<dbReference type="EMBL" id="JAMOIM010000009">
    <property type="protein sequence ID" value="MCW6509429.1"/>
    <property type="molecule type" value="Genomic_DNA"/>
</dbReference>
<sequence>MTATVDRTQLQTIISGLAEGILLIETDQRITWANSAALAMHGVEDVAQIGATVSDYRKNFVLRYRNNHVLDDDRYPIDRVIAGDVLNDITVEVTPARNRRDSWIHRIRSLVLTDAQGKPDCLVLVITDATDRFAAEERFEKTFAANPAPAIICRLSDLRFVKVNQGFLDMTGYSREHILGRTTYEIDLFAEATGRALAIERLSEGRTIPQMEACIPLPGGDTRFVIVAGQPIEMGDEACMLFTFADLELRRKAESALKASEERFAKSFRLAPVPTVLVRLKDFRYLAINEAFTTSFGFADADVLENSVAELNMWADPKARERFLKDLSSFDHVRNFEACLTRKDGAELDCLISAERVTINDEECVLSVVLDITERKRTERHLMDAIEAVMADTSWFSRGVIERLASLRHPGRTVQEATVELSARERQVLGLMCQGLSDAVIGKRLCVSQNTVRNHVTALYRKLNLHRRTEVVVWARERGF</sequence>
<protein>
    <submittedName>
        <fullName evidence="5">Helix-turn-helix transcriptional regulator</fullName>
    </submittedName>
</protein>
<dbReference type="PROSITE" id="PS50043">
    <property type="entry name" value="HTH_LUXR_2"/>
    <property type="match status" value="1"/>
</dbReference>
<dbReference type="InterPro" id="IPR000792">
    <property type="entry name" value="Tscrpt_reg_LuxR_C"/>
</dbReference>
<keyword evidence="1" id="KW-0238">DNA-binding</keyword>
<dbReference type="GO" id="GO:0006355">
    <property type="term" value="P:regulation of DNA-templated transcription"/>
    <property type="evidence" value="ECO:0007669"/>
    <property type="project" value="InterPro"/>
</dbReference>
<dbReference type="InterPro" id="IPR035965">
    <property type="entry name" value="PAS-like_dom_sf"/>
</dbReference>
<dbReference type="PROSITE" id="PS50112">
    <property type="entry name" value="PAS"/>
    <property type="match status" value="1"/>
</dbReference>
<gene>
    <name evidence="5" type="ORF">M8523_15520</name>
</gene>
<dbReference type="InterPro" id="IPR001610">
    <property type="entry name" value="PAC"/>
</dbReference>
<accession>A0AA41YWJ3</accession>
<dbReference type="CDD" id="cd00130">
    <property type="entry name" value="PAS"/>
    <property type="match status" value="2"/>
</dbReference>